<protein>
    <submittedName>
        <fullName evidence="2">Uncharacterized protein</fullName>
    </submittedName>
</protein>
<comment type="caution">
    <text evidence="2">The sequence shown here is derived from an EMBL/GenBank/DDBJ whole genome shotgun (WGS) entry which is preliminary data.</text>
</comment>
<dbReference type="EMBL" id="JABELV010000057">
    <property type="protein sequence ID" value="KAG7548903.1"/>
    <property type="molecule type" value="Genomic_DNA"/>
</dbReference>
<keyword evidence="1" id="KW-0812">Transmembrane</keyword>
<gene>
    <name evidence="2" type="ORF">FFLO_03195</name>
</gene>
<sequence>MPSTSCFLVLTWVYVVPLLYSPSLVPLAFIVAILPLLPDLLNRPPKCSNSDSEVIGGDVLLAIALDTVDVLPGILVDTLEVVLQLPLDMLEVVLGIPLDALAITYLGELDETVDGCLGVLVALLELLHVLPEALVDLPEALVNLPEVVFEMVGPICEMTQIPVHASDVPSQLPEVVDNLLDYQLIACGKRTLSAQSQE</sequence>
<evidence type="ECO:0000256" key="1">
    <source>
        <dbReference type="SAM" id="Phobius"/>
    </source>
</evidence>
<keyword evidence="1" id="KW-0472">Membrane</keyword>
<evidence type="ECO:0000313" key="3">
    <source>
        <dbReference type="Proteomes" id="UP000812966"/>
    </source>
</evidence>
<reference evidence="2" key="1">
    <citation type="submission" date="2020-04" db="EMBL/GenBank/DDBJ databases">
        <title>Analysis of mating type loci in Filobasidium floriforme.</title>
        <authorList>
            <person name="Nowrousian M."/>
        </authorList>
    </citation>
    <scope>NUCLEOTIDE SEQUENCE</scope>
    <source>
        <strain evidence="2">CBS 6242</strain>
    </source>
</reference>
<feature type="transmembrane region" description="Helical" evidence="1">
    <location>
        <begin position="12"/>
        <end position="37"/>
    </location>
</feature>
<dbReference type="Proteomes" id="UP000812966">
    <property type="component" value="Unassembled WGS sequence"/>
</dbReference>
<accession>A0A8K0JL46</accession>
<organism evidence="2 3">
    <name type="scientific">Filobasidium floriforme</name>
    <dbReference type="NCBI Taxonomy" id="5210"/>
    <lineage>
        <taxon>Eukaryota</taxon>
        <taxon>Fungi</taxon>
        <taxon>Dikarya</taxon>
        <taxon>Basidiomycota</taxon>
        <taxon>Agaricomycotina</taxon>
        <taxon>Tremellomycetes</taxon>
        <taxon>Filobasidiales</taxon>
        <taxon>Filobasidiaceae</taxon>
        <taxon>Filobasidium</taxon>
    </lineage>
</organism>
<dbReference type="AlphaFoldDB" id="A0A8K0JL46"/>
<proteinExistence type="predicted"/>
<evidence type="ECO:0000313" key="2">
    <source>
        <dbReference type="EMBL" id="KAG7548903.1"/>
    </source>
</evidence>
<name>A0A8K0JL46_9TREE</name>
<keyword evidence="1" id="KW-1133">Transmembrane helix</keyword>
<keyword evidence="3" id="KW-1185">Reference proteome</keyword>